<proteinExistence type="predicted"/>
<dbReference type="RefSeq" id="WP_263843447.1">
    <property type="nucleotide sequence ID" value="NZ_JALIEB010000003.1"/>
</dbReference>
<dbReference type="EMBL" id="JALIEB010000003">
    <property type="protein sequence ID" value="MCV3271131.1"/>
    <property type="molecule type" value="Genomic_DNA"/>
</dbReference>
<reference evidence="1 2" key="1">
    <citation type="submission" date="2022-04" db="EMBL/GenBank/DDBJ databases">
        <title>Roseobacter sp. WL0113 is a bacterium isolated from neritic sediment.</title>
        <authorList>
            <person name="Wang L."/>
            <person name="He W."/>
            <person name="Zhang D.-F."/>
        </authorList>
    </citation>
    <scope>NUCLEOTIDE SEQUENCE [LARGE SCALE GENOMIC DNA]</scope>
    <source>
        <strain evidence="1 2">WL0113</strain>
    </source>
</reference>
<keyword evidence="2" id="KW-1185">Reference proteome</keyword>
<name>A0ABT3BC28_9RHOB</name>
<sequence>MTDESDFDDLEGRAEGLNETLGQTSQLVSGFDSELQRMRTSLEATGRDIAVLERGLTRGLRRAFDGVVFDGESLSSALDTLANSLVNTAYSAAINPVTKQVGGLLAQGVDGLIGNILPFADGAPFSQGRVMPFATGGIVSGATPFGMRGGMGIMGEAGPEAIMPLARGPDGKLGVRGAGGGGQTIVMNISTPDVQGFQRSQGQIAAQMTRALGRGQRNR</sequence>
<gene>
    <name evidence="1" type="ORF">MUB52_06800</name>
</gene>
<accession>A0ABT3BC28</accession>
<evidence type="ECO:0000313" key="1">
    <source>
        <dbReference type="EMBL" id="MCV3271131.1"/>
    </source>
</evidence>
<organism evidence="1 2">
    <name type="scientific">Roseobacter sinensis</name>
    <dbReference type="NCBI Taxonomy" id="2931391"/>
    <lineage>
        <taxon>Bacteria</taxon>
        <taxon>Pseudomonadati</taxon>
        <taxon>Pseudomonadota</taxon>
        <taxon>Alphaproteobacteria</taxon>
        <taxon>Rhodobacterales</taxon>
        <taxon>Roseobacteraceae</taxon>
        <taxon>Roseobacter</taxon>
    </lineage>
</organism>
<evidence type="ECO:0000313" key="2">
    <source>
        <dbReference type="Proteomes" id="UP001208690"/>
    </source>
</evidence>
<comment type="caution">
    <text evidence="1">The sequence shown here is derived from an EMBL/GenBank/DDBJ whole genome shotgun (WGS) entry which is preliminary data.</text>
</comment>
<dbReference type="Proteomes" id="UP001208690">
    <property type="component" value="Unassembled WGS sequence"/>
</dbReference>
<protein>
    <submittedName>
        <fullName evidence="1">Phage tail tape measure protein</fullName>
    </submittedName>
</protein>